<evidence type="ECO:0000256" key="4">
    <source>
        <dbReference type="ARBA" id="ARBA00039854"/>
    </source>
</evidence>
<keyword evidence="6" id="KW-0175">Coiled coil</keyword>
<sequence length="352" mass="40039">MLQNVIDDLRRSTDRERRQYDKRIEELEAQRDDYKRERDAYRRERDAAFDKLRELEAKIAADEQAHSNVARTVVHDGGLYHGSIRKVGGTEVPHGTGLLRSLDGERKRYEGEWKDGKHHGKGKEFSQDRAVYEGDFVDGKREGHGEEFINGKVTYRGVWVRGEKKGAVVATGMWWEGHFYHGPTLDGRPHGEGELRDHHDKIVYKGQWTSGRGQGEEFDSQGRVIYRGEWADGKRHGRGKALDDAGRATYEGEWTDGKRHGQGKAYYNIGYGPVLWFDGEWREGLAHSGTLFPDGDRCGLKNADGIPRYPITPIRWQAGQKIPNTKLPPSTYELHHLLQSQGLSGYFPAGAL</sequence>
<dbReference type="EMBL" id="CDMY01000469">
    <property type="protein sequence ID" value="CEM15725.1"/>
    <property type="molecule type" value="Genomic_DNA"/>
</dbReference>
<dbReference type="InParanoid" id="A0A0G4FNA1"/>
<protein>
    <recommendedName>
        <fullName evidence="4">MORN repeat-containing protein 3</fullName>
    </recommendedName>
</protein>
<dbReference type="SUPFAM" id="SSF82185">
    <property type="entry name" value="Histone H3 K4-specific methyltransferase SET7/9 N-terminal domain"/>
    <property type="match status" value="2"/>
</dbReference>
<evidence type="ECO:0000256" key="3">
    <source>
        <dbReference type="ARBA" id="ARBA00023329"/>
    </source>
</evidence>
<dbReference type="PANTHER" id="PTHR46511">
    <property type="entry name" value="MORN REPEAT-CONTAINING PROTEIN 3"/>
    <property type="match status" value="1"/>
</dbReference>
<dbReference type="Pfam" id="PF02493">
    <property type="entry name" value="MORN"/>
    <property type="match status" value="5"/>
</dbReference>
<dbReference type="InterPro" id="IPR003409">
    <property type="entry name" value="MORN"/>
</dbReference>
<dbReference type="InterPro" id="IPR052472">
    <property type="entry name" value="MORN3"/>
</dbReference>
<comment type="subcellular location">
    <subcellularLocation>
        <location evidence="1">Cytoplasmic vesicle</location>
        <location evidence="1">Secretory vesicle</location>
        <location evidence="1">Acrosome</location>
    </subcellularLocation>
</comment>
<keyword evidence="8" id="KW-1185">Reference proteome</keyword>
<evidence type="ECO:0000313" key="7">
    <source>
        <dbReference type="EMBL" id="CEM15725.1"/>
    </source>
</evidence>
<evidence type="ECO:0000256" key="6">
    <source>
        <dbReference type="SAM" id="Coils"/>
    </source>
</evidence>
<accession>A0A0G4FNA1</accession>
<comment type="function">
    <text evidence="5">Assembles a suppression complex (suppresome) by tethering SIRT1 and MDM2 to regulate composite modifications of p53/TP53. Confers both deacetylation-mediated functional inactivation, by SIRT1, and ubiquitination-dependent degradation, by MDM2, of p53/TP53, promoting a proliferative and cell survival behaviors. May play a role in the regulation of spermatogenesis.</text>
</comment>
<evidence type="ECO:0000256" key="2">
    <source>
        <dbReference type="ARBA" id="ARBA00022737"/>
    </source>
</evidence>
<evidence type="ECO:0000313" key="8">
    <source>
        <dbReference type="Proteomes" id="UP000041254"/>
    </source>
</evidence>
<gene>
    <name evidence="7" type="ORF">Vbra_605</name>
</gene>
<reference evidence="7 8" key="1">
    <citation type="submission" date="2014-11" db="EMBL/GenBank/DDBJ databases">
        <authorList>
            <person name="Zhu J."/>
            <person name="Qi W."/>
            <person name="Song R."/>
        </authorList>
    </citation>
    <scope>NUCLEOTIDE SEQUENCE [LARGE SCALE GENOMIC DNA]</scope>
</reference>
<dbReference type="VEuPathDB" id="CryptoDB:Vbra_605"/>
<dbReference type="PANTHER" id="PTHR46511:SF1">
    <property type="entry name" value="MORN REPEAT-CONTAINING PROTEIN 3"/>
    <property type="match status" value="1"/>
</dbReference>
<keyword evidence="2" id="KW-0677">Repeat</keyword>
<organism evidence="7 8">
    <name type="scientific">Vitrella brassicaformis (strain CCMP3155)</name>
    <dbReference type="NCBI Taxonomy" id="1169540"/>
    <lineage>
        <taxon>Eukaryota</taxon>
        <taxon>Sar</taxon>
        <taxon>Alveolata</taxon>
        <taxon>Colpodellida</taxon>
        <taxon>Vitrellaceae</taxon>
        <taxon>Vitrella</taxon>
    </lineage>
</organism>
<keyword evidence="3" id="KW-0968">Cytoplasmic vesicle</keyword>
<feature type="coiled-coil region" evidence="6">
    <location>
        <begin position="10"/>
        <end position="65"/>
    </location>
</feature>
<dbReference type="GO" id="GO:0001669">
    <property type="term" value="C:acrosomal vesicle"/>
    <property type="evidence" value="ECO:0007669"/>
    <property type="project" value="UniProtKB-SubCell"/>
</dbReference>
<dbReference type="STRING" id="1169540.A0A0G4FNA1"/>
<dbReference type="Proteomes" id="UP000041254">
    <property type="component" value="Unassembled WGS sequence"/>
</dbReference>
<dbReference type="AlphaFoldDB" id="A0A0G4FNA1"/>
<dbReference type="OrthoDB" id="270720at2759"/>
<dbReference type="PhylomeDB" id="A0A0G4FNA1"/>
<dbReference type="SMART" id="SM00698">
    <property type="entry name" value="MORN"/>
    <property type="match status" value="4"/>
</dbReference>
<proteinExistence type="predicted"/>
<dbReference type="Gene3D" id="1.20.5.1430">
    <property type="match status" value="1"/>
</dbReference>
<evidence type="ECO:0000256" key="1">
    <source>
        <dbReference type="ARBA" id="ARBA00004218"/>
    </source>
</evidence>
<dbReference type="Gene3D" id="2.20.110.10">
    <property type="entry name" value="Histone H3 K4-specific methyltransferase SET7/9 N-terminal domain"/>
    <property type="match status" value="2"/>
</dbReference>
<name>A0A0G4FNA1_VITBC</name>
<evidence type="ECO:0000256" key="5">
    <source>
        <dbReference type="ARBA" id="ARBA00045851"/>
    </source>
</evidence>